<feature type="domain" description="Ketoreductase" evidence="3">
    <location>
        <begin position="12"/>
        <end position="178"/>
    </location>
</feature>
<reference evidence="5" key="1">
    <citation type="submission" date="2018-10" db="EMBL/GenBank/DDBJ databases">
        <authorList>
            <person name="Peiro R."/>
            <person name="Begona"/>
            <person name="Cbmso G."/>
            <person name="Lopez M."/>
            <person name="Gonzalez S."/>
            <person name="Sacristan E."/>
            <person name="Castillo E."/>
        </authorList>
    </citation>
    <scope>NUCLEOTIDE SEQUENCE [LARGE SCALE GENOMIC DNA]</scope>
</reference>
<dbReference type="SMART" id="SM00822">
    <property type="entry name" value="PKS_KR"/>
    <property type="match status" value="1"/>
</dbReference>
<dbReference type="PROSITE" id="PS00061">
    <property type="entry name" value="ADH_SHORT"/>
    <property type="match status" value="1"/>
</dbReference>
<keyword evidence="5" id="KW-1185">Reference proteome</keyword>
<dbReference type="GO" id="GO:0016616">
    <property type="term" value="F:oxidoreductase activity, acting on the CH-OH group of donors, NAD or NADP as acceptor"/>
    <property type="evidence" value="ECO:0007669"/>
    <property type="project" value="UniProtKB-ARBA"/>
</dbReference>
<comment type="caution">
    <text evidence="4">The sequence shown here is derived from an EMBL/GenBank/DDBJ whole genome shotgun (WGS) entry which is preliminary data.</text>
</comment>
<dbReference type="InterPro" id="IPR057326">
    <property type="entry name" value="KR_dom"/>
</dbReference>
<dbReference type="SUPFAM" id="SSF51735">
    <property type="entry name" value="NAD(P)-binding Rossmann-fold domains"/>
    <property type="match status" value="1"/>
</dbReference>
<dbReference type="PRINTS" id="PR00081">
    <property type="entry name" value="GDHRDH"/>
</dbReference>
<organism evidence="4 5">
    <name type="scientific">Rhodoplanes serenus</name>
    <dbReference type="NCBI Taxonomy" id="200615"/>
    <lineage>
        <taxon>Bacteria</taxon>
        <taxon>Pseudomonadati</taxon>
        <taxon>Pseudomonadota</taxon>
        <taxon>Alphaproteobacteria</taxon>
        <taxon>Hyphomicrobiales</taxon>
        <taxon>Nitrobacteraceae</taxon>
        <taxon>Rhodoplanes</taxon>
    </lineage>
</organism>
<dbReference type="InterPro" id="IPR036291">
    <property type="entry name" value="NAD(P)-bd_dom_sf"/>
</dbReference>
<accession>A0A447CXI7</accession>
<gene>
    <name evidence="4" type="primary">fabG_9</name>
    <name evidence="4" type="ORF">RHODGE_RHODGE_03650</name>
</gene>
<comment type="similarity">
    <text evidence="1">Belongs to the short-chain dehydrogenases/reductases (SDR) family.</text>
</comment>
<dbReference type="EMBL" id="UWOC01000170">
    <property type="protein sequence ID" value="VCU09993.1"/>
    <property type="molecule type" value="Genomic_DNA"/>
</dbReference>
<dbReference type="InterPro" id="IPR020904">
    <property type="entry name" value="Sc_DH/Rdtase_CS"/>
</dbReference>
<dbReference type="AlphaFoldDB" id="A0A447CXI7"/>
<dbReference type="FunFam" id="3.40.50.720:FF:000173">
    <property type="entry name" value="3-oxoacyl-[acyl-carrier protein] reductase"/>
    <property type="match status" value="1"/>
</dbReference>
<proteinExistence type="inferred from homology"/>
<dbReference type="Proteomes" id="UP000289200">
    <property type="component" value="Unassembled WGS sequence"/>
</dbReference>
<dbReference type="GO" id="GO:0030497">
    <property type="term" value="P:fatty acid elongation"/>
    <property type="evidence" value="ECO:0007669"/>
    <property type="project" value="TreeGrafter"/>
</dbReference>
<dbReference type="PANTHER" id="PTHR42760">
    <property type="entry name" value="SHORT-CHAIN DEHYDROGENASES/REDUCTASES FAMILY MEMBER"/>
    <property type="match status" value="1"/>
</dbReference>
<name>A0A447CXI7_9BRAD</name>
<evidence type="ECO:0000313" key="4">
    <source>
        <dbReference type="EMBL" id="VCU09993.1"/>
    </source>
</evidence>
<dbReference type="PRINTS" id="PR00080">
    <property type="entry name" value="SDRFAMILY"/>
</dbReference>
<sequence length="239" mass="24550">MAIEPAWSFRSRTAVVTGGVRGIGRAIVDGLVAGGAVVHVFDRAGDEVSPGAILHAVDVADSASVAAAIAAVGGPVSLLVNNAGITRDRSIVRMTDEEWQSVLQVNLTGAFNLIRAVAPGMIAAGGGRIVNLVSINGLRGKFGQANYAASKAGLVALTKTAARELGPKGVTVNAVAPGMVMTEMTMRLPEEIRCKALDESQLGRLPGVDDIAAAVLFLLSDHAAFVTGQVLRVDAGQYI</sequence>
<dbReference type="Gene3D" id="3.40.50.720">
    <property type="entry name" value="NAD(P)-binding Rossmann-like Domain"/>
    <property type="match status" value="1"/>
</dbReference>
<dbReference type="RefSeq" id="WP_129610557.1">
    <property type="nucleotide sequence ID" value="NZ_UWOC01000170.1"/>
</dbReference>
<dbReference type="PANTHER" id="PTHR42760:SF40">
    <property type="entry name" value="3-OXOACYL-[ACYL-CARRIER-PROTEIN] REDUCTASE, CHLOROPLASTIC"/>
    <property type="match status" value="1"/>
</dbReference>
<dbReference type="Pfam" id="PF13561">
    <property type="entry name" value="adh_short_C2"/>
    <property type="match status" value="1"/>
</dbReference>
<evidence type="ECO:0000256" key="1">
    <source>
        <dbReference type="ARBA" id="ARBA00006484"/>
    </source>
</evidence>
<keyword evidence="2" id="KW-0560">Oxidoreductase</keyword>
<dbReference type="InterPro" id="IPR002347">
    <property type="entry name" value="SDR_fam"/>
</dbReference>
<evidence type="ECO:0000259" key="3">
    <source>
        <dbReference type="SMART" id="SM00822"/>
    </source>
</evidence>
<evidence type="ECO:0000256" key="2">
    <source>
        <dbReference type="ARBA" id="ARBA00023002"/>
    </source>
</evidence>
<dbReference type="OrthoDB" id="517007at2"/>
<protein>
    <submittedName>
        <fullName evidence="4">3-oxoacyl-[acyl-carrier-protein] reductase FabG</fullName>
    </submittedName>
</protein>
<evidence type="ECO:0000313" key="5">
    <source>
        <dbReference type="Proteomes" id="UP000289200"/>
    </source>
</evidence>